<feature type="active site" description="Charge relay system" evidence="5">
    <location>
        <position position="185"/>
    </location>
</feature>
<keyword evidence="10" id="KW-1185">Reference proteome</keyword>
<evidence type="ECO:0000256" key="7">
    <source>
        <dbReference type="SAM" id="SignalP"/>
    </source>
</evidence>
<dbReference type="PROSITE" id="PS51892">
    <property type="entry name" value="SUBTILASE"/>
    <property type="match status" value="1"/>
</dbReference>
<feature type="region of interest" description="Disordered" evidence="6">
    <location>
        <begin position="370"/>
        <end position="391"/>
    </location>
</feature>
<keyword evidence="2 5" id="KW-0645">Protease</keyword>
<evidence type="ECO:0000256" key="6">
    <source>
        <dbReference type="SAM" id="MobiDB-lite"/>
    </source>
</evidence>
<dbReference type="GO" id="GO:0006508">
    <property type="term" value="P:proteolysis"/>
    <property type="evidence" value="ECO:0007669"/>
    <property type="project" value="UniProtKB-KW"/>
</dbReference>
<dbReference type="InterPro" id="IPR000209">
    <property type="entry name" value="Peptidase_S8/S53_dom"/>
</dbReference>
<dbReference type="EMBL" id="LPUY01000065">
    <property type="protein sequence ID" value="KUP92880.1"/>
    <property type="molecule type" value="Genomic_DNA"/>
</dbReference>
<feature type="active site" description="Charge relay system" evidence="5">
    <location>
        <position position="334"/>
    </location>
</feature>
<organism evidence="9 10">
    <name type="scientific">Tritonibacter horizontis</name>
    <dbReference type="NCBI Taxonomy" id="1768241"/>
    <lineage>
        <taxon>Bacteria</taxon>
        <taxon>Pseudomonadati</taxon>
        <taxon>Pseudomonadota</taxon>
        <taxon>Alphaproteobacteria</taxon>
        <taxon>Rhodobacterales</taxon>
        <taxon>Paracoccaceae</taxon>
        <taxon>Tritonibacter</taxon>
    </lineage>
</organism>
<dbReference type="PANTHER" id="PTHR43806:SF11">
    <property type="entry name" value="CEREVISIN-RELATED"/>
    <property type="match status" value="1"/>
</dbReference>
<protein>
    <submittedName>
        <fullName evidence="9">Subtilisin E</fullName>
        <ecNumber evidence="9">3.4.21.62</ecNumber>
    </submittedName>
</protein>
<dbReference type="OrthoDB" id="5405281at2"/>
<feature type="signal peptide" evidence="7">
    <location>
        <begin position="1"/>
        <end position="33"/>
    </location>
</feature>
<evidence type="ECO:0000313" key="10">
    <source>
        <dbReference type="Proteomes" id="UP000068382"/>
    </source>
</evidence>
<dbReference type="CDD" id="cd05561">
    <property type="entry name" value="Peptidases_S8_4"/>
    <property type="match status" value="1"/>
</dbReference>
<keyword evidence="7" id="KW-0732">Signal</keyword>
<keyword evidence="4 5" id="KW-0720">Serine protease</keyword>
<gene>
    <name evidence="9" type="primary">aprE</name>
    <name evidence="9" type="ORF">TRIHO_23310</name>
</gene>
<reference evidence="9 10" key="1">
    <citation type="submission" date="2015-12" db="EMBL/GenBank/DDBJ databases">
        <title>Genome sequence of the marine Rhodobacteraceae strain O3.65, Candidatus Tritonibacter horizontis.</title>
        <authorList>
            <person name="Poehlein A."/>
            <person name="Giebel H.A."/>
            <person name="Voget S."/>
            <person name="Brinkhoff T."/>
        </authorList>
    </citation>
    <scope>NUCLEOTIDE SEQUENCE [LARGE SCALE GENOMIC DNA]</scope>
    <source>
        <strain evidence="9 10">O3.65</strain>
    </source>
</reference>
<dbReference type="EC" id="3.4.21.62" evidence="9"/>
<feature type="domain" description="Peptidase S8/S53" evidence="8">
    <location>
        <begin position="149"/>
        <end position="382"/>
    </location>
</feature>
<dbReference type="InterPro" id="IPR050131">
    <property type="entry name" value="Peptidase_S8_subtilisin-like"/>
</dbReference>
<evidence type="ECO:0000259" key="8">
    <source>
        <dbReference type="Pfam" id="PF00082"/>
    </source>
</evidence>
<evidence type="ECO:0000256" key="5">
    <source>
        <dbReference type="PROSITE-ProRule" id="PRU01240"/>
    </source>
</evidence>
<evidence type="ECO:0000256" key="1">
    <source>
        <dbReference type="ARBA" id="ARBA00011073"/>
    </source>
</evidence>
<accession>A0A132BYR8</accession>
<evidence type="ECO:0000256" key="3">
    <source>
        <dbReference type="ARBA" id="ARBA00022801"/>
    </source>
</evidence>
<keyword evidence="3 5" id="KW-0378">Hydrolase</keyword>
<name>A0A132BYR8_9RHOB</name>
<dbReference type="Gene3D" id="3.40.50.200">
    <property type="entry name" value="Peptidase S8/S53 domain"/>
    <property type="match status" value="1"/>
</dbReference>
<feature type="active site" description="Charge relay system" evidence="5">
    <location>
        <position position="155"/>
    </location>
</feature>
<proteinExistence type="inferred from homology"/>
<dbReference type="Proteomes" id="UP000068382">
    <property type="component" value="Unassembled WGS sequence"/>
</dbReference>
<dbReference type="InterPro" id="IPR036852">
    <property type="entry name" value="Peptidase_S8/S53_dom_sf"/>
</dbReference>
<dbReference type="SUPFAM" id="SSF52743">
    <property type="entry name" value="Subtilisin-like"/>
    <property type="match status" value="1"/>
</dbReference>
<dbReference type="PROSITE" id="PS51257">
    <property type="entry name" value="PROKAR_LIPOPROTEIN"/>
    <property type="match status" value="1"/>
</dbReference>
<dbReference type="PANTHER" id="PTHR43806">
    <property type="entry name" value="PEPTIDASE S8"/>
    <property type="match status" value="1"/>
</dbReference>
<dbReference type="Pfam" id="PF00082">
    <property type="entry name" value="Peptidase_S8"/>
    <property type="match status" value="1"/>
</dbReference>
<evidence type="ECO:0000256" key="2">
    <source>
        <dbReference type="ARBA" id="ARBA00022670"/>
    </source>
</evidence>
<comment type="caution">
    <text evidence="9">The sequence shown here is derived from an EMBL/GenBank/DDBJ whole genome shotgun (WGS) entry which is preliminary data.</text>
</comment>
<dbReference type="AlphaFoldDB" id="A0A132BYR8"/>
<evidence type="ECO:0000256" key="4">
    <source>
        <dbReference type="ARBA" id="ARBA00022825"/>
    </source>
</evidence>
<sequence>MSDTRHCRTQTVRNAPLKTLAAICSGFLLFACAAVDVSTTRPDVASRDVIAILDANAPTNRIKAAAQARDYRLLRTTPLPAFDKVLLTFQTPANVNGQEAIAYLEAAEPAAAVGVNHAYRLQMDAPSPDPRTYAQTLMGWPVESCSARVPVGLVDTVVDQSAPALNGVRVISRVFSEADSGAGRHGTDVASVLAGPGRLDGLTIYNAGVMTRTAGGDLVAGADALIRALEWLASQNVRVVNMSLAGPPNKILRITIDAAANRGMILVASVGNFGPDAGAFYPAAFDQVIAATAVDAEAHIYRRAVRGPFVDVAAPGVDIFVPTDQGGRFVTGTSFAAAFVTAKIAADPRISGAATSADVRTLLASTSEDLGPKGVDRTYGSGLLKGPRDCE</sequence>
<comment type="similarity">
    <text evidence="1 5">Belongs to the peptidase S8 family.</text>
</comment>
<dbReference type="GO" id="GO:0004252">
    <property type="term" value="F:serine-type endopeptidase activity"/>
    <property type="evidence" value="ECO:0007669"/>
    <property type="project" value="UniProtKB-UniRule"/>
</dbReference>
<dbReference type="RefSeq" id="WP_106406185.1">
    <property type="nucleotide sequence ID" value="NZ_LPUY01000065.1"/>
</dbReference>
<evidence type="ECO:0000313" key="9">
    <source>
        <dbReference type="EMBL" id="KUP92880.1"/>
    </source>
</evidence>
<feature type="chain" id="PRO_5007288678" evidence="7">
    <location>
        <begin position="34"/>
        <end position="391"/>
    </location>
</feature>